<dbReference type="Proteomes" id="UP001346869">
    <property type="component" value="Unassembled WGS sequence"/>
</dbReference>
<dbReference type="InterPro" id="IPR035992">
    <property type="entry name" value="Ricin_B-like_lectins"/>
</dbReference>
<accession>A0AAN7XPU7</accession>
<comment type="caution">
    <text evidence="1">The sequence shown here is derived from an EMBL/GenBank/DDBJ whole genome shotgun (WGS) entry which is preliminary data.</text>
</comment>
<evidence type="ECO:0000313" key="1">
    <source>
        <dbReference type="EMBL" id="KAK5867781.1"/>
    </source>
</evidence>
<reference evidence="1 2" key="1">
    <citation type="journal article" date="2023" name="Genes (Basel)">
        <title>Chromosome-Level Genome Assembly and Circadian Gene Repertoire of the Patagonia Blennie Eleginops maclovinus-The Closest Ancestral Proxy of Antarctic Cryonotothenioids.</title>
        <authorList>
            <person name="Cheng C.C."/>
            <person name="Rivera-Colon A.G."/>
            <person name="Minhas B.F."/>
            <person name="Wilson L."/>
            <person name="Rayamajhi N."/>
            <person name="Vargas-Chacoff L."/>
            <person name="Catchen J.M."/>
        </authorList>
    </citation>
    <scope>NUCLEOTIDE SEQUENCE [LARGE SCALE GENOMIC DNA]</scope>
    <source>
        <strain evidence="1">JMC-PN-2008</strain>
    </source>
</reference>
<dbReference type="AlphaFoldDB" id="A0AAN7XPU7"/>
<reference evidence="1 2" key="2">
    <citation type="journal article" date="2023" name="Mol. Biol. Evol.">
        <title>Genomics of Secondarily Temperate Adaptation in the Only Non-Antarctic Icefish.</title>
        <authorList>
            <person name="Rivera-Colon A.G."/>
            <person name="Rayamajhi N."/>
            <person name="Minhas B.F."/>
            <person name="Madrigal G."/>
            <person name="Bilyk K.T."/>
            <person name="Yoon V."/>
            <person name="Hune M."/>
            <person name="Gregory S."/>
            <person name="Cheng C.H.C."/>
            <person name="Catchen J.M."/>
        </authorList>
    </citation>
    <scope>NUCLEOTIDE SEQUENCE [LARGE SCALE GENOMIC DNA]</scope>
    <source>
        <strain evidence="1">JMC-PN-2008</strain>
    </source>
</reference>
<name>A0AAN7XPU7_ELEMC</name>
<protein>
    <recommendedName>
        <fullName evidence="3">Ricin B lectin domain-containing protein</fullName>
    </recommendedName>
</protein>
<organism evidence="1 2">
    <name type="scientific">Eleginops maclovinus</name>
    <name type="common">Patagonian blennie</name>
    <name type="synonym">Eleginus maclovinus</name>
    <dbReference type="NCBI Taxonomy" id="56733"/>
    <lineage>
        <taxon>Eukaryota</taxon>
        <taxon>Metazoa</taxon>
        <taxon>Chordata</taxon>
        <taxon>Craniata</taxon>
        <taxon>Vertebrata</taxon>
        <taxon>Euteleostomi</taxon>
        <taxon>Actinopterygii</taxon>
        <taxon>Neopterygii</taxon>
        <taxon>Teleostei</taxon>
        <taxon>Neoteleostei</taxon>
        <taxon>Acanthomorphata</taxon>
        <taxon>Eupercaria</taxon>
        <taxon>Perciformes</taxon>
        <taxon>Notothenioidei</taxon>
        <taxon>Eleginopidae</taxon>
        <taxon>Eleginops</taxon>
    </lineage>
</organism>
<evidence type="ECO:0008006" key="3">
    <source>
        <dbReference type="Google" id="ProtNLM"/>
    </source>
</evidence>
<dbReference type="EMBL" id="JAUZQC010000008">
    <property type="protein sequence ID" value="KAK5867781.1"/>
    <property type="molecule type" value="Genomic_DNA"/>
</dbReference>
<dbReference type="SUPFAM" id="SSF50370">
    <property type="entry name" value="Ricin B-like lectins"/>
    <property type="match status" value="1"/>
</dbReference>
<proteinExistence type="predicted"/>
<gene>
    <name evidence="1" type="ORF">PBY51_012244</name>
</gene>
<keyword evidence="2" id="KW-1185">Reference proteome</keyword>
<evidence type="ECO:0000313" key="2">
    <source>
        <dbReference type="Proteomes" id="UP001346869"/>
    </source>
</evidence>
<dbReference type="Gene3D" id="2.80.10.50">
    <property type="match status" value="1"/>
</dbReference>
<sequence>MGIYWDFTQGKELKNRETKRCLEIKKDTLIIQECSGQRWEVQHVIKDF</sequence>